<feature type="region of interest" description="Disordered" evidence="1">
    <location>
        <begin position="1"/>
        <end position="37"/>
    </location>
</feature>
<dbReference type="InterPro" id="IPR021359">
    <property type="entry name" value="DUF2812"/>
</dbReference>
<evidence type="ECO:0000313" key="4">
    <source>
        <dbReference type="Proteomes" id="UP000823896"/>
    </source>
</evidence>
<organism evidence="3 4">
    <name type="scientific">Candidatus Merdibacter merdavium</name>
    <dbReference type="NCBI Taxonomy" id="2838692"/>
    <lineage>
        <taxon>Bacteria</taxon>
        <taxon>Bacillati</taxon>
        <taxon>Bacillota</taxon>
        <taxon>Erysipelotrichia</taxon>
        <taxon>Erysipelotrichales</taxon>
        <taxon>Erysipelotrichaceae</taxon>
        <taxon>Merdibacter</taxon>
    </lineage>
</organism>
<feature type="transmembrane region" description="Helical" evidence="2">
    <location>
        <begin position="272"/>
        <end position="296"/>
    </location>
</feature>
<dbReference type="EMBL" id="DWWM01000056">
    <property type="protein sequence ID" value="HJC37246.1"/>
    <property type="molecule type" value="Genomic_DNA"/>
</dbReference>
<accession>A0A9D2SX05</accession>
<keyword evidence="2" id="KW-0812">Transmembrane</keyword>
<evidence type="ECO:0000256" key="1">
    <source>
        <dbReference type="SAM" id="MobiDB-lite"/>
    </source>
</evidence>
<dbReference type="Proteomes" id="UP000823896">
    <property type="component" value="Unassembled WGS sequence"/>
</dbReference>
<feature type="transmembrane region" description="Helical" evidence="2">
    <location>
        <begin position="246"/>
        <end position="266"/>
    </location>
</feature>
<gene>
    <name evidence="3" type="ORF">H9702_08995</name>
</gene>
<name>A0A9D2SX05_9FIRM</name>
<keyword evidence="2" id="KW-1133">Transmembrane helix</keyword>
<evidence type="ECO:0000313" key="3">
    <source>
        <dbReference type="EMBL" id="HJC37246.1"/>
    </source>
</evidence>
<dbReference type="AlphaFoldDB" id="A0A9D2SX05"/>
<protein>
    <submittedName>
        <fullName evidence="3">DUF2812 domain-containing protein</fullName>
    </submittedName>
</protein>
<keyword evidence="2" id="KW-0472">Membrane</keyword>
<comment type="caution">
    <text evidence="3">The sequence shown here is derived from an EMBL/GenBank/DDBJ whole genome shotgun (WGS) entry which is preliminary data.</text>
</comment>
<sequence length="322" mass="37512">MNNSEHEREQIMTEHVPGKNESKASETENAAKGQMVKKSIRMIRKKVKAPAVEALQDKDSGKQLKEKVEAVMVKVLDRIRKCVQRMFSVEKREALKNKTAEKVSNARNKVGEAVQNIKEKETEQGLRTYKLFYISDYEKEAEYLRSMSLRGYHFVKNDGFSFDFVKGEPRNYFYLLDFYPSEPDEAQKARWEAAGWEDIFHTEVNARGSWHFFRYELKEGDMLEYEENVESRLALFEHLTRNWQGILSIAALCTVFSVIAICMQIAVHGFPWMIGICIVLATVCLLVFAVYLNIYWRTRLRIIDIRNAQKEPQPDEGNDTEL</sequence>
<reference evidence="3" key="1">
    <citation type="journal article" date="2021" name="PeerJ">
        <title>Extensive microbial diversity within the chicken gut microbiome revealed by metagenomics and culture.</title>
        <authorList>
            <person name="Gilroy R."/>
            <person name="Ravi A."/>
            <person name="Getino M."/>
            <person name="Pursley I."/>
            <person name="Horton D.L."/>
            <person name="Alikhan N.F."/>
            <person name="Baker D."/>
            <person name="Gharbi K."/>
            <person name="Hall N."/>
            <person name="Watson M."/>
            <person name="Adriaenssens E.M."/>
            <person name="Foster-Nyarko E."/>
            <person name="Jarju S."/>
            <person name="Secka A."/>
            <person name="Antonio M."/>
            <person name="Oren A."/>
            <person name="Chaudhuri R.R."/>
            <person name="La Ragione R."/>
            <person name="Hildebrand F."/>
            <person name="Pallen M.J."/>
        </authorList>
    </citation>
    <scope>NUCLEOTIDE SEQUENCE</scope>
    <source>
        <strain evidence="3">CHK187-11901</strain>
    </source>
</reference>
<evidence type="ECO:0000256" key="2">
    <source>
        <dbReference type="SAM" id="Phobius"/>
    </source>
</evidence>
<dbReference type="Pfam" id="PF11193">
    <property type="entry name" value="DUF2812"/>
    <property type="match status" value="1"/>
</dbReference>
<feature type="compositionally biased region" description="Basic and acidic residues" evidence="1">
    <location>
        <begin position="1"/>
        <end position="26"/>
    </location>
</feature>
<reference evidence="3" key="2">
    <citation type="submission" date="2021-04" db="EMBL/GenBank/DDBJ databases">
        <authorList>
            <person name="Gilroy R."/>
        </authorList>
    </citation>
    <scope>NUCLEOTIDE SEQUENCE</scope>
    <source>
        <strain evidence="3">CHK187-11901</strain>
    </source>
</reference>
<proteinExistence type="predicted"/>